<evidence type="ECO:0000313" key="9">
    <source>
        <dbReference type="EMBL" id="GGG88345.1"/>
    </source>
</evidence>
<dbReference type="GO" id="GO:0009279">
    <property type="term" value="C:cell outer membrane"/>
    <property type="evidence" value="ECO:0007669"/>
    <property type="project" value="UniProtKB-SubCell"/>
</dbReference>
<dbReference type="SUPFAM" id="SSF48452">
    <property type="entry name" value="TPR-like"/>
    <property type="match status" value="1"/>
</dbReference>
<dbReference type="PROSITE" id="PS50005">
    <property type="entry name" value="TPR"/>
    <property type="match status" value="1"/>
</dbReference>
<protein>
    <recommendedName>
        <fullName evidence="11">SusD family protein</fullName>
    </recommendedName>
</protein>
<dbReference type="Proteomes" id="UP000660862">
    <property type="component" value="Unassembled WGS sequence"/>
</dbReference>
<keyword evidence="10" id="KW-1185">Reference proteome</keyword>
<name>A0A917HS23_9SPHI</name>
<reference evidence="9" key="1">
    <citation type="journal article" date="2014" name="Int. J. Syst. Evol. Microbiol.">
        <title>Complete genome sequence of Corynebacterium casei LMG S-19264T (=DSM 44701T), isolated from a smear-ripened cheese.</title>
        <authorList>
            <consortium name="US DOE Joint Genome Institute (JGI-PGF)"/>
            <person name="Walter F."/>
            <person name="Albersmeier A."/>
            <person name="Kalinowski J."/>
            <person name="Ruckert C."/>
        </authorList>
    </citation>
    <scope>NUCLEOTIDE SEQUENCE</scope>
    <source>
        <strain evidence="9">CGMCC 1.12195</strain>
    </source>
</reference>
<evidence type="ECO:0000256" key="5">
    <source>
        <dbReference type="ARBA" id="ARBA00023237"/>
    </source>
</evidence>
<evidence type="ECO:0008006" key="11">
    <source>
        <dbReference type="Google" id="ProtNLM"/>
    </source>
</evidence>
<comment type="caution">
    <text evidence="9">The sequence shown here is derived from an EMBL/GenBank/DDBJ whole genome shotgun (WGS) entry which is preliminary data.</text>
</comment>
<comment type="subcellular location">
    <subcellularLocation>
        <location evidence="1">Cell outer membrane</location>
    </subcellularLocation>
</comment>
<sequence length="401" mass="45548">MNENYPDCGDNAADYFYLLTADWMARAEWGRGTYVWDPQADASRDWSVCYEKIFYTNIVLEGIDDALLDGLGERDRDRVKGSALFIRGFTYLNLVQLFVPPYDLDIEDSPYGLPLRLTPDINAATTRATVGDTYRQIEADLLEAVSFLPDKSFIATRPSKAAAYAALSRLYVFMERYDDALTYADRCLAVQPDLMDYNDLDASQREPFTELNPEVIFHAALQGQSGILAQSRARVDSTLYSTYGPNDLRKALFFEEQSDGTCLFKGSYFGRGAIFSGLATGEVYLMRAESLIRLGDWQEGVETLKQLLNKRMEAGMVDIPADLDEERALAWVLAERERELAFRGGVRWGDLRRLNKDERFAKTLVRVVDGQTYVLEPNDPRYTFLIPIQVILHSGILQNQR</sequence>
<keyword evidence="6" id="KW-0802">TPR repeat</keyword>
<feature type="repeat" description="TPR" evidence="6">
    <location>
        <begin position="161"/>
        <end position="194"/>
    </location>
</feature>
<dbReference type="Pfam" id="PF07980">
    <property type="entry name" value="SusD_RagB"/>
    <property type="match status" value="1"/>
</dbReference>
<dbReference type="Gene3D" id="1.25.40.390">
    <property type="match status" value="1"/>
</dbReference>
<dbReference type="Pfam" id="PF14322">
    <property type="entry name" value="SusD-like_3"/>
    <property type="match status" value="1"/>
</dbReference>
<evidence type="ECO:0000256" key="1">
    <source>
        <dbReference type="ARBA" id="ARBA00004442"/>
    </source>
</evidence>
<evidence type="ECO:0000256" key="4">
    <source>
        <dbReference type="ARBA" id="ARBA00023136"/>
    </source>
</evidence>
<feature type="domain" description="SusD-like N-terminal" evidence="8">
    <location>
        <begin position="23"/>
        <end position="171"/>
    </location>
</feature>
<evidence type="ECO:0000259" key="8">
    <source>
        <dbReference type="Pfam" id="PF14322"/>
    </source>
</evidence>
<dbReference type="InterPro" id="IPR033985">
    <property type="entry name" value="SusD-like_N"/>
</dbReference>
<comment type="similarity">
    <text evidence="2">Belongs to the SusD family.</text>
</comment>
<dbReference type="AlphaFoldDB" id="A0A917HS23"/>
<keyword evidence="5" id="KW-0998">Cell outer membrane</keyword>
<organism evidence="9 10">
    <name type="scientific">Parapedobacter pyrenivorans</name>
    <dbReference type="NCBI Taxonomy" id="1305674"/>
    <lineage>
        <taxon>Bacteria</taxon>
        <taxon>Pseudomonadati</taxon>
        <taxon>Bacteroidota</taxon>
        <taxon>Sphingobacteriia</taxon>
        <taxon>Sphingobacteriales</taxon>
        <taxon>Sphingobacteriaceae</taxon>
        <taxon>Parapedobacter</taxon>
    </lineage>
</organism>
<evidence type="ECO:0000313" key="10">
    <source>
        <dbReference type="Proteomes" id="UP000660862"/>
    </source>
</evidence>
<evidence type="ECO:0000256" key="6">
    <source>
        <dbReference type="PROSITE-ProRule" id="PRU00339"/>
    </source>
</evidence>
<gene>
    <name evidence="9" type="ORF">GCM10007415_22960</name>
</gene>
<feature type="domain" description="RagB/SusD" evidence="7">
    <location>
        <begin position="281"/>
        <end position="357"/>
    </location>
</feature>
<dbReference type="InterPro" id="IPR011990">
    <property type="entry name" value="TPR-like_helical_dom_sf"/>
</dbReference>
<accession>A0A917HS23</accession>
<reference evidence="9" key="2">
    <citation type="submission" date="2020-09" db="EMBL/GenBank/DDBJ databases">
        <authorList>
            <person name="Sun Q."/>
            <person name="Zhou Y."/>
        </authorList>
    </citation>
    <scope>NUCLEOTIDE SEQUENCE</scope>
    <source>
        <strain evidence="9">CGMCC 1.12195</strain>
    </source>
</reference>
<dbReference type="InterPro" id="IPR012944">
    <property type="entry name" value="SusD_RagB_dom"/>
</dbReference>
<proteinExistence type="inferred from homology"/>
<dbReference type="InterPro" id="IPR019734">
    <property type="entry name" value="TPR_rpt"/>
</dbReference>
<keyword evidence="4" id="KW-0472">Membrane</keyword>
<keyword evidence="3" id="KW-0732">Signal</keyword>
<evidence type="ECO:0000259" key="7">
    <source>
        <dbReference type="Pfam" id="PF07980"/>
    </source>
</evidence>
<evidence type="ECO:0000256" key="3">
    <source>
        <dbReference type="ARBA" id="ARBA00022729"/>
    </source>
</evidence>
<evidence type="ECO:0000256" key="2">
    <source>
        <dbReference type="ARBA" id="ARBA00006275"/>
    </source>
</evidence>
<dbReference type="EMBL" id="BMER01000001">
    <property type="protein sequence ID" value="GGG88345.1"/>
    <property type="molecule type" value="Genomic_DNA"/>
</dbReference>